<evidence type="ECO:0000313" key="2">
    <source>
        <dbReference type="Proteomes" id="UP001320706"/>
    </source>
</evidence>
<reference evidence="1" key="1">
    <citation type="submission" date="2024-02" db="EMBL/GenBank/DDBJ databases">
        <title>Metagenome Assembled Genome of Zalaria obscura JY119.</title>
        <authorList>
            <person name="Vighnesh L."/>
            <person name="Jagadeeshwari U."/>
            <person name="Venkata Ramana C."/>
            <person name="Sasikala C."/>
        </authorList>
    </citation>
    <scope>NUCLEOTIDE SEQUENCE</scope>
    <source>
        <strain evidence="1">JY119</strain>
    </source>
</reference>
<protein>
    <submittedName>
        <fullName evidence="1">Tau 95 subunit of transcription factor TFIIIC</fullName>
    </submittedName>
</protein>
<accession>A0ACC3SDK7</accession>
<gene>
    <name evidence="1" type="primary">TFC1</name>
    <name evidence="1" type="ORF">M8818_003844</name>
</gene>
<dbReference type="EMBL" id="JAMKPW020000017">
    <property type="protein sequence ID" value="KAK8209149.1"/>
    <property type="molecule type" value="Genomic_DNA"/>
</dbReference>
<dbReference type="Proteomes" id="UP001320706">
    <property type="component" value="Unassembled WGS sequence"/>
</dbReference>
<sequence length="593" mass="66772">MAIQISDDEVHNSSSSVAPRSQQTARWYAVPDQRVVVVDHPCIVKNVDKGLQTLGGEHQIKHFLLPKGQSIPIGLSLRPDDPLAKKNLSRETTVQNALLRITIPRRTGRKRKRGSDEPYEYYSDDQQAEHQGPLDGKQLLQRLRDNEAKYKVQPVGLIREAHRFRSLPDFQMKTRDHSIMNGVANHLLNPSCSTIKNFDLDVSAGFPENSGIIAPPTFIHYPQPMNYIYQQNPAISVIVDESGNKTTFNSQAPRKRLIVAVPADIEEVPKSPPPGLPPLTGLGQKYLKKAVDNLETLLEKRPIVTRRVAMNSADWSSESMFKDATQYVGYSFKSGPWKDALVQYGIDPRKDPKYRFYQTLAFQLTSKDKINEEQRKLPSGKNKWLRSERHRKDQEPSHIFDGKSITTNGKTWQLCDITDPLLHDILHTENIQPECDVHTWGWFRNGTLSKTRVIMRDKIGEMLKGESPNEEAYKKIATIPDDINMETMAGCLFDAREVSEKVLQLASEVRGMAKFSMTARAKGGSVQPGYGSRRSAYSAISADEKGQEQSSQGAKEEGEDEDEEYEGSDFDAEGDKLDASEDEQGEEEESDGD</sequence>
<keyword evidence="2" id="KW-1185">Reference proteome</keyword>
<proteinExistence type="predicted"/>
<organism evidence="1 2">
    <name type="scientific">Zalaria obscura</name>
    <dbReference type="NCBI Taxonomy" id="2024903"/>
    <lineage>
        <taxon>Eukaryota</taxon>
        <taxon>Fungi</taxon>
        <taxon>Dikarya</taxon>
        <taxon>Ascomycota</taxon>
        <taxon>Pezizomycotina</taxon>
        <taxon>Dothideomycetes</taxon>
        <taxon>Dothideomycetidae</taxon>
        <taxon>Dothideales</taxon>
        <taxon>Zalariaceae</taxon>
        <taxon>Zalaria</taxon>
    </lineage>
</organism>
<comment type="caution">
    <text evidence="1">The sequence shown here is derived from an EMBL/GenBank/DDBJ whole genome shotgun (WGS) entry which is preliminary data.</text>
</comment>
<name>A0ACC3SDK7_9PEZI</name>
<evidence type="ECO:0000313" key="1">
    <source>
        <dbReference type="EMBL" id="KAK8209149.1"/>
    </source>
</evidence>